<dbReference type="InterPro" id="IPR029052">
    <property type="entry name" value="Metallo-depent_PP-like"/>
</dbReference>
<dbReference type="GO" id="GO:0009166">
    <property type="term" value="P:nucleotide catabolic process"/>
    <property type="evidence" value="ECO:0007669"/>
    <property type="project" value="InterPro"/>
</dbReference>
<dbReference type="Pfam" id="PF00149">
    <property type="entry name" value="Metallophos"/>
    <property type="match status" value="1"/>
</dbReference>
<evidence type="ECO:0000313" key="8">
    <source>
        <dbReference type="Proteomes" id="UP000240739"/>
    </source>
</evidence>
<feature type="compositionally biased region" description="Pro residues" evidence="2">
    <location>
        <begin position="1489"/>
        <end position="1503"/>
    </location>
</feature>
<evidence type="ECO:0000259" key="4">
    <source>
        <dbReference type="Pfam" id="PF02872"/>
    </source>
</evidence>
<dbReference type="NCBIfam" id="NF033681">
    <property type="entry name" value="ExeM_NucH_DNase"/>
    <property type="match status" value="1"/>
</dbReference>
<dbReference type="GO" id="GO:0005975">
    <property type="term" value="P:carbohydrate metabolic process"/>
    <property type="evidence" value="ECO:0007669"/>
    <property type="project" value="UniProtKB-ARBA"/>
</dbReference>
<dbReference type="GO" id="GO:0008768">
    <property type="term" value="F:UDP-sugar diphosphatase activity"/>
    <property type="evidence" value="ECO:0007669"/>
    <property type="project" value="TreeGrafter"/>
</dbReference>
<evidence type="ECO:0000259" key="6">
    <source>
        <dbReference type="Pfam" id="PF16640"/>
    </source>
</evidence>
<dbReference type="InterPro" id="IPR036907">
    <property type="entry name" value="5'-Nucleotdase_C_sf"/>
</dbReference>
<feature type="domain" description="Calcineurin-like phosphoesterase" evidence="3">
    <location>
        <begin position="632"/>
        <end position="856"/>
    </location>
</feature>
<sequence length="1593" mass="163833">MRPIAEIQGTGATSPLDGQTVTTEGVVTASYPTGGLNGFYLQTPGTPDTPGASDAIFVYGGPSGFATSPAVGDPVRVTGTVGEFNTVTQITATSVAAAPSVTGTVTPKTTVPGTDCVLPGTDCLAGTALDAAREPHEGELFQPTADWTVTDSYDGSPFPSTSSNFFGEIGLAAGSDRALVQPTEVHDAQTESALVTARTRYNDAHRIVLDDGATVNYTTQTGQPYPWLTPTNTVRVGAAVTFPKPVVLTYGFGTWRVLPQSQAQGASTDKVAFEQDRPAAPAAVGGDIRLATFNVLNFFPTTGEEFVSSGLGSCTYFTDRAGQRTTTRDCGASGPRGAANDANLARQRDKIVDAIGKLGADVVALEEIENSVKFGKPRDFALDALVTALNAAQGAGTWAAVPSPPAAELPDLAEQDVIRPAFIYKPAKVALVGASKVLTGSAAFANAREPLGQVFKAVGRPDSQGYLVVANHFKSKGSGADDGTGQGLANPDRVAQAQALVTFADDLKTARGVDRVFLTGDFNAYSKEDPIQVLEDAGYDALEADDPTRESYNFGGLDGSLDHVLANAAAKTDVAGVDVWQINANESVFYEYSRFNANVTNLYDAGPYRSSDHNPEVVGIDLPARPPVEVQILGTNDFHGRLVDDPQSTAAGAAVLSGAVKQLRAQNPNTVFAAAGDLIGATTFDSFIDQDKPTIDALNEAGLEVSAVGNHEFDQGYDDLVNRVMNLNAAKGGARWKYLGANVRFKASNSRALEGTWIKEMDGVQVGFVGAVTEHLDELVSPAGIADIKVTDIVQETNVAAADLKTAGADVVVLLVHEGAPSTACETMASDPASDFARIITGVSDDVDAIVSGHTHLAYDCSFPVPGWAARPVTTRPVVSAGQYGSNLNKLTFTVDPGTGIVQARSQSILRLKATNAGPANYPVDGPTKTIVDAAVANAEVLGAQVLGRIGAPFNRAKLSTAAENRGGESSLGNLVAEVQRWATRNAESGSAQLAFMNPGGLRADLVGVTGALPRDVTFRQAATVQPFANTLVNMDLTGAQIKAALEQQWQPAGASRPFLKLGISKALTYTYDAALPQGSRITGIRVDGVPVTPTQTFSVTVNSFLASGGDNFSAFAGGTGKQDTGRTDLQAMVDYFAAMASGVQPPLALDASQRAVGVRFPSGAPSSYAPGATVAFSLSSLSMSTADDAKDANVTVKLGSATLGTFPVTTTAGTTPDDEIGTASVSVTVPANAPAGPAELVVEGATTGTRAVVPITVARRQAVTATGASVVWGQTLAIPVTVDGNAGTPTGTVELRDGTTRLVDGTLGAGGTATLTLPARSLDPGTRTVTVAYGGGGVYDAQTTTITVTVTKAPATVSAPTTAVPFGQNGTVVVTVSTPAGTTPTGTVRILRGAAELGSAPLGSDGRATVPVASSGLASGPSELTARYDGSTFLQDASSTFTYTVGAAPTPDPDPTPQPTPTPVTPGPTPGTPTPTPGTPGTGTTPTTPQPTPGPGTTPQPPVSGQGPAACVGNRRVTVTLRPKKGQKLRSGTATFRGRAVTLRKRGRVLVATIDLRGLREATYTVRLVGRTTTGRRVTATVRVKSCVRTAR</sequence>
<dbReference type="Gene3D" id="3.60.10.10">
    <property type="entry name" value="Endonuclease/exonuclease/phosphatase"/>
    <property type="match status" value="1"/>
</dbReference>
<dbReference type="SUPFAM" id="SSF56300">
    <property type="entry name" value="Metallo-dependent phosphatases"/>
    <property type="match status" value="1"/>
</dbReference>
<dbReference type="InterPro" id="IPR013783">
    <property type="entry name" value="Ig-like_fold"/>
</dbReference>
<feature type="region of interest" description="Disordered" evidence="2">
    <location>
        <begin position="1444"/>
        <end position="1512"/>
    </location>
</feature>
<dbReference type="InterPro" id="IPR008334">
    <property type="entry name" value="5'-Nucleotdase_C"/>
</dbReference>
<feature type="domain" description="Bacterial Ig-like" evidence="6">
    <location>
        <begin position="1359"/>
        <end position="1446"/>
    </location>
</feature>
<dbReference type="SUPFAM" id="SSF55816">
    <property type="entry name" value="5'-nucleotidase (syn. UDP-sugar hydrolase), C-terminal domain"/>
    <property type="match status" value="1"/>
</dbReference>
<dbReference type="InterPro" id="IPR004843">
    <property type="entry name" value="Calcineurin-like_PHP"/>
</dbReference>
<protein>
    <submittedName>
        <fullName evidence="7">Multifunctional nuclease/2',3'-cyclic-nucleotide 2'-phosphodiesterase/5'-nucleotidase/3'-nucleotidase</fullName>
    </submittedName>
</protein>
<dbReference type="CDD" id="cd04486">
    <property type="entry name" value="YhcR_OBF_like"/>
    <property type="match status" value="1"/>
</dbReference>
<organism evidence="7 8">
    <name type="scientific">Paraconexibacter algicola</name>
    <dbReference type="NCBI Taxonomy" id="2133960"/>
    <lineage>
        <taxon>Bacteria</taxon>
        <taxon>Bacillati</taxon>
        <taxon>Actinomycetota</taxon>
        <taxon>Thermoleophilia</taxon>
        <taxon>Solirubrobacterales</taxon>
        <taxon>Paraconexibacteraceae</taxon>
        <taxon>Paraconexibacter</taxon>
    </lineage>
</organism>
<dbReference type="Gene3D" id="2.60.40.10">
    <property type="entry name" value="Immunoglobulins"/>
    <property type="match status" value="2"/>
</dbReference>
<feature type="region of interest" description="Disordered" evidence="2">
    <location>
        <begin position="1"/>
        <end position="20"/>
    </location>
</feature>
<dbReference type="Pfam" id="PF03372">
    <property type="entry name" value="Exo_endo_phos"/>
    <property type="match status" value="1"/>
</dbReference>
<reference evidence="7 8" key="1">
    <citation type="submission" date="2018-03" db="EMBL/GenBank/DDBJ databases">
        <title>Aquarubrobacter algicola gen. nov., sp. nov., a novel actinobacterium isolated from shallow eutrophic lake during the end of cyanobacterial harmful algal blooms.</title>
        <authorList>
            <person name="Chun S.J."/>
        </authorList>
    </citation>
    <scope>NUCLEOTIDE SEQUENCE [LARGE SCALE GENOMIC DNA]</scope>
    <source>
        <strain evidence="7 8">Seoho-28</strain>
    </source>
</reference>
<dbReference type="EMBL" id="PYYB01000001">
    <property type="protein sequence ID" value="PTL59750.1"/>
    <property type="molecule type" value="Genomic_DNA"/>
</dbReference>
<evidence type="ECO:0000259" key="3">
    <source>
        <dbReference type="Pfam" id="PF00149"/>
    </source>
</evidence>
<dbReference type="Proteomes" id="UP000240739">
    <property type="component" value="Unassembled WGS sequence"/>
</dbReference>
<dbReference type="Pfam" id="PF02872">
    <property type="entry name" value="5_nucleotid_C"/>
    <property type="match status" value="1"/>
</dbReference>
<feature type="compositionally biased region" description="Polar residues" evidence="2">
    <location>
        <begin position="10"/>
        <end position="20"/>
    </location>
</feature>
<dbReference type="SUPFAM" id="SSF56219">
    <property type="entry name" value="DNase I-like"/>
    <property type="match status" value="1"/>
</dbReference>
<dbReference type="GO" id="GO:0008253">
    <property type="term" value="F:5'-nucleotidase activity"/>
    <property type="evidence" value="ECO:0007669"/>
    <property type="project" value="TreeGrafter"/>
</dbReference>
<proteinExistence type="predicted"/>
<feature type="compositionally biased region" description="Pro residues" evidence="2">
    <location>
        <begin position="1451"/>
        <end position="1479"/>
    </location>
</feature>
<evidence type="ECO:0000259" key="5">
    <source>
        <dbReference type="Pfam" id="PF03372"/>
    </source>
</evidence>
<dbReference type="Pfam" id="PF16640">
    <property type="entry name" value="Big_3_5"/>
    <property type="match status" value="2"/>
</dbReference>
<dbReference type="InterPro" id="IPR006179">
    <property type="entry name" value="5_nucleotidase/apyrase"/>
</dbReference>
<dbReference type="InterPro" id="IPR005135">
    <property type="entry name" value="Endo/exonuclease/phosphatase"/>
</dbReference>
<dbReference type="PANTHER" id="PTHR11575:SF24">
    <property type="entry name" value="5'-NUCLEOTIDASE"/>
    <property type="match status" value="1"/>
</dbReference>
<dbReference type="CDD" id="cd10283">
    <property type="entry name" value="MnuA_DNase1-like"/>
    <property type="match status" value="1"/>
</dbReference>
<accession>A0A2T4UKJ8</accession>
<feature type="domain" description="Bacterial Ig-like" evidence="6">
    <location>
        <begin position="1264"/>
        <end position="1352"/>
    </location>
</feature>
<dbReference type="Gene3D" id="3.90.780.10">
    <property type="entry name" value="5'-Nucleotidase, C-terminal domain"/>
    <property type="match status" value="1"/>
</dbReference>
<keyword evidence="1" id="KW-0732">Signal</keyword>
<dbReference type="InterPro" id="IPR032109">
    <property type="entry name" value="Big_3_5"/>
</dbReference>
<dbReference type="Gene3D" id="3.60.21.10">
    <property type="match status" value="1"/>
</dbReference>
<name>A0A2T4UKJ8_9ACTN</name>
<evidence type="ECO:0000256" key="2">
    <source>
        <dbReference type="SAM" id="MobiDB-lite"/>
    </source>
</evidence>
<dbReference type="GO" id="GO:0030288">
    <property type="term" value="C:outer membrane-bounded periplasmic space"/>
    <property type="evidence" value="ECO:0007669"/>
    <property type="project" value="TreeGrafter"/>
</dbReference>
<gene>
    <name evidence="7" type="ORF">C7Y72_08825</name>
</gene>
<feature type="domain" description="5'-Nucleotidase C-terminal" evidence="4">
    <location>
        <begin position="961"/>
        <end position="1117"/>
    </location>
</feature>
<keyword evidence="8" id="KW-1185">Reference proteome</keyword>
<dbReference type="InterPro" id="IPR047971">
    <property type="entry name" value="ExeM-like"/>
</dbReference>
<dbReference type="PRINTS" id="PR01607">
    <property type="entry name" value="APYRASEFAMLY"/>
</dbReference>
<comment type="caution">
    <text evidence="7">The sequence shown here is derived from an EMBL/GenBank/DDBJ whole genome shotgun (WGS) entry which is preliminary data.</text>
</comment>
<evidence type="ECO:0000256" key="1">
    <source>
        <dbReference type="ARBA" id="ARBA00022729"/>
    </source>
</evidence>
<dbReference type="PANTHER" id="PTHR11575">
    <property type="entry name" value="5'-NUCLEOTIDASE-RELATED"/>
    <property type="match status" value="1"/>
</dbReference>
<feature type="domain" description="Endonuclease/exonuclease/phosphatase" evidence="5">
    <location>
        <begin position="292"/>
        <end position="613"/>
    </location>
</feature>
<dbReference type="InterPro" id="IPR036691">
    <property type="entry name" value="Endo/exonu/phosph_ase_sf"/>
</dbReference>
<evidence type="ECO:0000313" key="7">
    <source>
        <dbReference type="EMBL" id="PTL59750.1"/>
    </source>
</evidence>